<dbReference type="InterPro" id="IPR011856">
    <property type="entry name" value="tRNA_endonuc-like_dom_sf"/>
</dbReference>
<dbReference type="AlphaFoldDB" id="C4K4I3"/>
<dbReference type="GO" id="GO:0015666">
    <property type="term" value="F:restriction endodeoxyribonuclease activity"/>
    <property type="evidence" value="ECO:0007669"/>
    <property type="project" value="TreeGrafter"/>
</dbReference>
<dbReference type="Gene3D" id="3.40.1350.10">
    <property type="match status" value="1"/>
</dbReference>
<feature type="transmembrane region" description="Helical" evidence="1">
    <location>
        <begin position="35"/>
        <end position="58"/>
    </location>
</feature>
<protein>
    <submittedName>
        <fullName evidence="3">Restriction endonuclease, Mrr_cat domain protein</fullName>
    </submittedName>
</protein>
<keyword evidence="4" id="KW-1185">Reference proteome</keyword>
<dbReference type="Proteomes" id="UP000002334">
    <property type="component" value="Chromosome"/>
</dbReference>
<feature type="transmembrane region" description="Helical" evidence="1">
    <location>
        <begin position="12"/>
        <end position="29"/>
    </location>
</feature>
<dbReference type="InterPro" id="IPR052906">
    <property type="entry name" value="Type_IV_Methyl-Rstrct_Enzyme"/>
</dbReference>
<reference evidence="3 4" key="1">
    <citation type="journal article" date="2009" name="Proc. Natl. Acad. Sci. U.S.A.">
        <title>Hamiltonella defensa, genome evolution of protective bacterial endosymbiont from pathogenic ancestors.</title>
        <authorList>
            <person name="Degnan P.H."/>
            <person name="Yu Y."/>
            <person name="Sisneros N."/>
            <person name="Wing R.A."/>
            <person name="Moran N.A."/>
        </authorList>
    </citation>
    <scope>NUCLEOTIDE SEQUENCE [LARGE SCALE GENOMIC DNA]</scope>
    <source>
        <strain evidence="4">5AT</strain>
    </source>
</reference>
<dbReference type="InterPro" id="IPR007560">
    <property type="entry name" value="Restrct_endonuc_IV_Mrr"/>
</dbReference>
<feature type="transmembrane region" description="Helical" evidence="1">
    <location>
        <begin position="141"/>
        <end position="162"/>
    </location>
</feature>
<keyword evidence="1" id="KW-0472">Membrane</keyword>
<dbReference type="HOGENOM" id="CLU_936180_0_0_6"/>
<dbReference type="PANTHER" id="PTHR30015:SF7">
    <property type="entry name" value="TYPE IV METHYL-DIRECTED RESTRICTION ENZYME ECOKMRR"/>
    <property type="match status" value="1"/>
</dbReference>
<evidence type="ECO:0000313" key="4">
    <source>
        <dbReference type="Proteomes" id="UP000002334"/>
    </source>
</evidence>
<dbReference type="SUPFAM" id="SSF52980">
    <property type="entry name" value="Restriction endonuclease-like"/>
    <property type="match status" value="1"/>
</dbReference>
<keyword evidence="1" id="KW-1133">Transmembrane helix</keyword>
<name>C4K4I3_HAMD5</name>
<evidence type="ECO:0000313" key="3">
    <source>
        <dbReference type="EMBL" id="ACQ67476.1"/>
    </source>
</evidence>
<accession>C4K4I3</accession>
<dbReference type="Pfam" id="PF04471">
    <property type="entry name" value="Mrr_cat"/>
    <property type="match status" value="1"/>
</dbReference>
<keyword evidence="3" id="KW-0540">Nuclease</keyword>
<proteinExistence type="predicted"/>
<keyword evidence="1" id="KW-0812">Transmembrane</keyword>
<dbReference type="InterPro" id="IPR011335">
    <property type="entry name" value="Restrct_endonuc-II-like"/>
</dbReference>
<dbReference type="KEGG" id="hde:HDEF_0745"/>
<evidence type="ECO:0000259" key="2">
    <source>
        <dbReference type="Pfam" id="PF04471"/>
    </source>
</evidence>
<organism evidence="3 4">
    <name type="scientific">Hamiltonella defensa subsp. Acyrthosiphon pisum (strain 5AT)</name>
    <dbReference type="NCBI Taxonomy" id="572265"/>
    <lineage>
        <taxon>Bacteria</taxon>
        <taxon>Pseudomonadati</taxon>
        <taxon>Pseudomonadota</taxon>
        <taxon>Gammaproteobacteria</taxon>
        <taxon>Enterobacterales</taxon>
        <taxon>Enterobacteriaceae</taxon>
        <taxon>aphid secondary symbionts</taxon>
        <taxon>Candidatus Williamhamiltonella</taxon>
    </lineage>
</organism>
<keyword evidence="3" id="KW-0255">Endonuclease</keyword>
<dbReference type="eggNOG" id="COG1787">
    <property type="taxonomic scope" value="Bacteria"/>
</dbReference>
<dbReference type="GO" id="GO:0003677">
    <property type="term" value="F:DNA binding"/>
    <property type="evidence" value="ECO:0007669"/>
    <property type="project" value="InterPro"/>
</dbReference>
<gene>
    <name evidence="3" type="ordered locus">HDEF_0745</name>
</gene>
<evidence type="ECO:0000256" key="1">
    <source>
        <dbReference type="SAM" id="Phobius"/>
    </source>
</evidence>
<dbReference type="PANTHER" id="PTHR30015">
    <property type="entry name" value="MRR RESTRICTION SYSTEM PROTEIN"/>
    <property type="match status" value="1"/>
</dbReference>
<dbReference type="GO" id="GO:0009307">
    <property type="term" value="P:DNA restriction-modification system"/>
    <property type="evidence" value="ECO:0007669"/>
    <property type="project" value="InterPro"/>
</dbReference>
<dbReference type="STRING" id="572265.HDEF_0745"/>
<feature type="transmembrane region" description="Helical" evidence="1">
    <location>
        <begin position="79"/>
        <end position="101"/>
    </location>
</feature>
<dbReference type="EMBL" id="CP001277">
    <property type="protein sequence ID" value="ACQ67476.1"/>
    <property type="molecule type" value="Genomic_DNA"/>
</dbReference>
<sequence>MKRRRYRKKTPPLNIHLFLCALYIAGAVFMDFHFIVLLIGLVIPYLGVITLSPYAKVVRLYKKGNPEWATINVKIKSPFLNPYMTIPIIIITILAIFFMGYDYVFARLIVHYGVFEVRDALAIFRSENIINTYFNRDHINAYGYFIVGLIHAITLYLIALYATTSLYRYKQQTMFTGVIRQATQSKETLEFIRTLSWREFEEFVRELFKSKGFEAQTTKYGLDNVKDIILQKDGMKAIAQCKHWKTEQVGIAVAREMIGVLEADKEATHVFLVTSGSFSNDAILFRKQVADRLTLIR</sequence>
<keyword evidence="3" id="KW-0378">Hydrolase</keyword>
<feature type="domain" description="Restriction endonuclease type IV Mrr" evidence="2">
    <location>
        <begin position="192"/>
        <end position="296"/>
    </location>
</feature>